<comment type="similarity">
    <text evidence="2">In the N-terminal section; belongs to the glycosyltransferase 51 family.</text>
</comment>
<dbReference type="GO" id="GO:0006508">
    <property type="term" value="P:proteolysis"/>
    <property type="evidence" value="ECO:0007669"/>
    <property type="project" value="UniProtKB-KW"/>
</dbReference>
<evidence type="ECO:0000256" key="9">
    <source>
        <dbReference type="ARBA" id="ARBA00022801"/>
    </source>
</evidence>
<evidence type="ECO:0000256" key="6">
    <source>
        <dbReference type="ARBA" id="ARBA00022676"/>
    </source>
</evidence>
<keyword evidence="12 19" id="KW-1133">Transmembrane helix</keyword>
<dbReference type="GO" id="GO:0009002">
    <property type="term" value="F:serine-type D-Ala-D-Ala carboxypeptidase activity"/>
    <property type="evidence" value="ECO:0007669"/>
    <property type="project" value="UniProtKB-EC"/>
</dbReference>
<evidence type="ECO:0000256" key="11">
    <source>
        <dbReference type="ARBA" id="ARBA00022984"/>
    </source>
</evidence>
<evidence type="ECO:0000256" key="14">
    <source>
        <dbReference type="ARBA" id="ARBA00023268"/>
    </source>
</evidence>
<evidence type="ECO:0000256" key="7">
    <source>
        <dbReference type="ARBA" id="ARBA00022679"/>
    </source>
</evidence>
<dbReference type="Gene3D" id="1.10.3810.10">
    <property type="entry name" value="Biosynthetic peptidoglycan transglycosylase-like"/>
    <property type="match status" value="1"/>
</dbReference>
<dbReference type="GO" id="GO:0008955">
    <property type="term" value="F:peptidoglycan glycosyltransferase activity"/>
    <property type="evidence" value="ECO:0007669"/>
    <property type="project" value="UniProtKB-EC"/>
</dbReference>
<evidence type="ECO:0000256" key="19">
    <source>
        <dbReference type="SAM" id="Phobius"/>
    </source>
</evidence>
<evidence type="ECO:0000256" key="4">
    <source>
        <dbReference type="ARBA" id="ARBA00022645"/>
    </source>
</evidence>
<name>A0A7X3FIY8_9BACL</name>
<keyword evidence="8 19" id="KW-0812">Transmembrane</keyword>
<evidence type="ECO:0000256" key="1">
    <source>
        <dbReference type="ARBA" id="ARBA00007090"/>
    </source>
</evidence>
<comment type="caution">
    <text evidence="21">The sequence shown here is derived from an EMBL/GenBank/DDBJ whole genome shotgun (WGS) entry which is preliminary data.</text>
</comment>
<dbReference type="InterPro" id="IPR013783">
    <property type="entry name" value="Ig-like_fold"/>
</dbReference>
<organism evidence="21 22">
    <name type="scientific">Paenibacillus lutrae</name>
    <dbReference type="NCBI Taxonomy" id="2078573"/>
    <lineage>
        <taxon>Bacteria</taxon>
        <taxon>Bacillati</taxon>
        <taxon>Bacillota</taxon>
        <taxon>Bacilli</taxon>
        <taxon>Bacillales</taxon>
        <taxon>Paenibacillaceae</taxon>
        <taxon>Paenibacillus</taxon>
    </lineage>
</organism>
<dbReference type="Pfam" id="PF00912">
    <property type="entry name" value="Transgly"/>
    <property type="match status" value="1"/>
</dbReference>
<evidence type="ECO:0000259" key="20">
    <source>
        <dbReference type="PROSITE" id="PS50853"/>
    </source>
</evidence>
<keyword evidence="10" id="KW-0133">Cell shape</keyword>
<feature type="region of interest" description="Disordered" evidence="18">
    <location>
        <begin position="738"/>
        <end position="872"/>
    </location>
</feature>
<feature type="domain" description="Fibronectin type-III" evidence="20">
    <location>
        <begin position="649"/>
        <end position="740"/>
    </location>
</feature>
<dbReference type="RefSeq" id="WP_157336087.1">
    <property type="nucleotide sequence ID" value="NZ_RHLK01000006.1"/>
</dbReference>
<dbReference type="InterPro" id="IPR036950">
    <property type="entry name" value="PBP_transglycosylase"/>
</dbReference>
<accession>A0A7X3FIY8</accession>
<dbReference type="AlphaFoldDB" id="A0A7X3FIY8"/>
<feature type="compositionally biased region" description="Pro residues" evidence="18">
    <location>
        <begin position="830"/>
        <end position="843"/>
    </location>
</feature>
<evidence type="ECO:0000313" key="21">
    <source>
        <dbReference type="EMBL" id="MVP00432.1"/>
    </source>
</evidence>
<dbReference type="Pfam" id="PF00905">
    <property type="entry name" value="Transpeptidase"/>
    <property type="match status" value="1"/>
</dbReference>
<dbReference type="Gene3D" id="2.60.40.10">
    <property type="entry name" value="Immunoglobulins"/>
    <property type="match status" value="1"/>
</dbReference>
<reference evidence="21 22" key="1">
    <citation type="journal article" date="2019" name="Microorganisms">
        <title>Paenibacillus lutrae sp. nov., A Chitinolytic Species Isolated from A River Otter in Castril Natural Park, Granada, Spain.</title>
        <authorList>
            <person name="Rodriguez M."/>
            <person name="Reina J.C."/>
            <person name="Bejar V."/>
            <person name="Llamas I."/>
        </authorList>
    </citation>
    <scope>NUCLEOTIDE SEQUENCE [LARGE SCALE GENOMIC DNA]</scope>
    <source>
        <strain evidence="21 22">N10</strain>
    </source>
</reference>
<dbReference type="GO" id="GO:0030288">
    <property type="term" value="C:outer membrane-bounded periplasmic space"/>
    <property type="evidence" value="ECO:0007669"/>
    <property type="project" value="TreeGrafter"/>
</dbReference>
<feature type="compositionally biased region" description="Polar residues" evidence="18">
    <location>
        <begin position="863"/>
        <end position="872"/>
    </location>
</feature>
<dbReference type="OrthoDB" id="9766909at2"/>
<keyword evidence="14" id="KW-0511">Multifunctional enzyme</keyword>
<evidence type="ECO:0000256" key="13">
    <source>
        <dbReference type="ARBA" id="ARBA00023136"/>
    </source>
</evidence>
<feature type="compositionally biased region" description="Low complexity" evidence="18">
    <location>
        <begin position="820"/>
        <end position="829"/>
    </location>
</feature>
<dbReference type="InterPro" id="IPR023346">
    <property type="entry name" value="Lysozyme-like_dom_sf"/>
</dbReference>
<dbReference type="FunFam" id="1.10.3810.10:FF:000001">
    <property type="entry name" value="Penicillin-binding protein 1A"/>
    <property type="match status" value="1"/>
</dbReference>
<evidence type="ECO:0000256" key="10">
    <source>
        <dbReference type="ARBA" id="ARBA00022960"/>
    </source>
</evidence>
<dbReference type="Gene3D" id="3.40.710.10">
    <property type="entry name" value="DD-peptidase/beta-lactamase superfamily"/>
    <property type="match status" value="1"/>
</dbReference>
<sequence length="872" mass="94448">MAPSNNNNNSKKPPVKKKKKKTSGMKVLLGLVIAALLALICALGIYLVVYMNGVKILRENFDKLEDPLNASVIYDSGNTEIAKLIKENRENVKFEEFPDMLVKAFVATEDRRFWEHGGVDIWSIGRAVVKDVIARSAVEGASTITQQLAKNVFLNSDKTFFRKGTEMSIALALEQEKTKEEILEKYLNRIYFGSQAYGVKAASKRYFGITDLRQLELWQIATLAGLPKAPSKYSPISDPEASKERREVILRLMTDQGIITEEQRAQAAAVDYNPETATSIAQVNMFPTFRDYVIKEANDKYGVTEEQISNGGYKIYTTMNSEAQKAMDKAYTNAKLFQPNGPKQPMQSAMVIVDNTNGGIVAMIGGRDYKPGTWNRAIKPRQPGSAFKPVVVYAPAIEKKGYLPSSILDDTKQEFNGYNPRNYDGRYLGQVDMTYAIKKSKNIPAVWLLSKIGISTGKQFAESLGLTFDEKDNNLAIALGGMTRGESPLQMAQAYSAFANNGVLNPSFAILKIEKSDGTLIEHKPEPKKVMSEKTSWYMTQMMQEVLGDGGTGVKANFGRPLAGKTGSTQLDLKGLESDYRDIWFVGYTPQWTGAVWTGFDETNPQHYVRKAYSDRANMIFSAVMSEAMKGMPVKGFERPSGGKPIETPKQDINTVTDLRARFENNTVRLSWSAANGADSYQVFRKGPEGDFVPITPSNTTEYIDQAVQPGASYQYYVVPANGEAAGVQSNVASVTVPGEVAPTPTPSDPNENGNGEGNGNGNNGNNNENGNTGNNGNNGNNENNGNNGNSGNNGNNGNNGNGNNNSGSGNNGDQEDNGNGEQGNTASPSPTPSAPPVSPKPKPGQGGAATEKPPASGAGNPPDTSVGTEGR</sequence>
<keyword evidence="3" id="KW-1003">Cell membrane</keyword>
<feature type="compositionally biased region" description="Low complexity" evidence="18">
    <location>
        <begin position="764"/>
        <end position="813"/>
    </location>
</feature>
<evidence type="ECO:0000256" key="2">
    <source>
        <dbReference type="ARBA" id="ARBA00007739"/>
    </source>
</evidence>
<gene>
    <name evidence="21" type="ORF">EDM21_13005</name>
</gene>
<feature type="transmembrane region" description="Helical" evidence="19">
    <location>
        <begin position="27"/>
        <end position="51"/>
    </location>
</feature>
<keyword evidence="13 19" id="KW-0472">Membrane</keyword>
<feature type="compositionally biased region" description="Low complexity" evidence="18">
    <location>
        <begin position="1"/>
        <end position="12"/>
    </location>
</feature>
<protein>
    <submittedName>
        <fullName evidence="21">PBP1A family penicillin-binding protein</fullName>
    </submittedName>
</protein>
<dbReference type="PANTHER" id="PTHR32282">
    <property type="entry name" value="BINDING PROTEIN TRANSPEPTIDASE, PUTATIVE-RELATED"/>
    <property type="match status" value="1"/>
</dbReference>
<evidence type="ECO:0000256" key="5">
    <source>
        <dbReference type="ARBA" id="ARBA00022670"/>
    </source>
</evidence>
<evidence type="ECO:0000256" key="18">
    <source>
        <dbReference type="SAM" id="MobiDB-lite"/>
    </source>
</evidence>
<dbReference type="GO" id="GO:0009252">
    <property type="term" value="P:peptidoglycan biosynthetic process"/>
    <property type="evidence" value="ECO:0007669"/>
    <property type="project" value="UniProtKB-KW"/>
</dbReference>
<comment type="catalytic activity">
    <reaction evidence="16">
        <text>Preferential cleavage: (Ac)2-L-Lys-D-Ala-|-D-Ala. Also transpeptidation of peptidyl-alanyl moieties that are N-acyl substituents of D-alanine.</text>
        <dbReference type="EC" id="3.4.16.4"/>
    </reaction>
</comment>
<dbReference type="Proteomes" id="UP000490800">
    <property type="component" value="Unassembled WGS sequence"/>
</dbReference>
<dbReference type="EMBL" id="RHLK01000006">
    <property type="protein sequence ID" value="MVP00432.1"/>
    <property type="molecule type" value="Genomic_DNA"/>
</dbReference>
<dbReference type="InterPro" id="IPR001460">
    <property type="entry name" value="PCN-bd_Tpept"/>
</dbReference>
<evidence type="ECO:0000256" key="15">
    <source>
        <dbReference type="ARBA" id="ARBA00023316"/>
    </source>
</evidence>
<proteinExistence type="inferred from homology"/>
<dbReference type="GO" id="GO:0008658">
    <property type="term" value="F:penicillin binding"/>
    <property type="evidence" value="ECO:0007669"/>
    <property type="project" value="InterPro"/>
</dbReference>
<comment type="catalytic activity">
    <reaction evidence="17">
        <text>[GlcNAc-(1-&gt;4)-Mur2Ac(oyl-L-Ala-gamma-D-Glu-L-Lys-D-Ala-D-Ala)](n)-di-trans,octa-cis-undecaprenyl diphosphate + beta-D-GlcNAc-(1-&gt;4)-Mur2Ac(oyl-L-Ala-gamma-D-Glu-L-Lys-D-Ala-D-Ala)-di-trans,octa-cis-undecaprenyl diphosphate = [GlcNAc-(1-&gt;4)-Mur2Ac(oyl-L-Ala-gamma-D-Glu-L-Lys-D-Ala-D-Ala)](n+1)-di-trans,octa-cis-undecaprenyl diphosphate + di-trans,octa-cis-undecaprenyl diphosphate + H(+)</text>
        <dbReference type="Rhea" id="RHEA:23708"/>
        <dbReference type="Rhea" id="RHEA-COMP:9602"/>
        <dbReference type="Rhea" id="RHEA-COMP:9603"/>
        <dbReference type="ChEBI" id="CHEBI:15378"/>
        <dbReference type="ChEBI" id="CHEBI:58405"/>
        <dbReference type="ChEBI" id="CHEBI:60033"/>
        <dbReference type="ChEBI" id="CHEBI:78435"/>
        <dbReference type="EC" id="2.4.99.28"/>
    </reaction>
</comment>
<keyword evidence="11" id="KW-0573">Peptidoglycan synthesis</keyword>
<dbReference type="NCBIfam" id="TIGR02074">
    <property type="entry name" value="PBP_1a_fam"/>
    <property type="match status" value="1"/>
</dbReference>
<dbReference type="SUPFAM" id="SSF53955">
    <property type="entry name" value="Lysozyme-like"/>
    <property type="match status" value="1"/>
</dbReference>
<evidence type="ECO:0000256" key="17">
    <source>
        <dbReference type="ARBA" id="ARBA00049902"/>
    </source>
</evidence>
<dbReference type="SUPFAM" id="SSF49265">
    <property type="entry name" value="Fibronectin type III"/>
    <property type="match status" value="1"/>
</dbReference>
<keyword evidence="9" id="KW-0378">Hydrolase</keyword>
<dbReference type="InterPro" id="IPR003961">
    <property type="entry name" value="FN3_dom"/>
</dbReference>
<evidence type="ECO:0000256" key="16">
    <source>
        <dbReference type="ARBA" id="ARBA00034000"/>
    </source>
</evidence>
<dbReference type="SUPFAM" id="SSF56601">
    <property type="entry name" value="beta-lactamase/transpeptidase-like"/>
    <property type="match status" value="1"/>
</dbReference>
<keyword evidence="4" id="KW-0121">Carboxypeptidase</keyword>
<dbReference type="PROSITE" id="PS50853">
    <property type="entry name" value="FN3"/>
    <property type="match status" value="1"/>
</dbReference>
<dbReference type="InterPro" id="IPR001264">
    <property type="entry name" value="Glyco_trans_51"/>
</dbReference>
<dbReference type="PANTHER" id="PTHR32282:SF32">
    <property type="entry name" value="PENICILLIN-BINDING PROTEIN 2A"/>
    <property type="match status" value="1"/>
</dbReference>
<evidence type="ECO:0000256" key="12">
    <source>
        <dbReference type="ARBA" id="ARBA00022989"/>
    </source>
</evidence>
<feature type="region of interest" description="Disordered" evidence="18">
    <location>
        <begin position="1"/>
        <end position="20"/>
    </location>
</feature>
<keyword evidence="22" id="KW-1185">Reference proteome</keyword>
<evidence type="ECO:0000256" key="8">
    <source>
        <dbReference type="ARBA" id="ARBA00022692"/>
    </source>
</evidence>
<comment type="similarity">
    <text evidence="1">In the C-terminal section; belongs to the transpeptidase family.</text>
</comment>
<keyword evidence="7" id="KW-0808">Transferase</keyword>
<dbReference type="GO" id="GO:0008360">
    <property type="term" value="P:regulation of cell shape"/>
    <property type="evidence" value="ECO:0007669"/>
    <property type="project" value="UniProtKB-KW"/>
</dbReference>
<dbReference type="GO" id="GO:0071555">
    <property type="term" value="P:cell wall organization"/>
    <property type="evidence" value="ECO:0007669"/>
    <property type="project" value="UniProtKB-KW"/>
</dbReference>
<keyword evidence="5" id="KW-0645">Protease</keyword>
<evidence type="ECO:0000256" key="3">
    <source>
        <dbReference type="ARBA" id="ARBA00022475"/>
    </source>
</evidence>
<keyword evidence="15" id="KW-0961">Cell wall biogenesis/degradation</keyword>
<evidence type="ECO:0000313" key="22">
    <source>
        <dbReference type="Proteomes" id="UP000490800"/>
    </source>
</evidence>
<dbReference type="InterPro" id="IPR036116">
    <property type="entry name" value="FN3_sf"/>
</dbReference>
<dbReference type="InterPro" id="IPR050396">
    <property type="entry name" value="Glycosyltr_51/Transpeptidase"/>
</dbReference>
<keyword evidence="6" id="KW-0328">Glycosyltransferase</keyword>
<dbReference type="CDD" id="cd00063">
    <property type="entry name" value="FN3"/>
    <property type="match status" value="1"/>
</dbReference>
<dbReference type="InterPro" id="IPR012338">
    <property type="entry name" value="Beta-lactam/transpept-like"/>
</dbReference>